<dbReference type="AlphaFoldDB" id="A0A4Z1FEL9"/>
<comment type="caution">
    <text evidence="1">The sequence shown here is derived from an EMBL/GenBank/DDBJ whole genome shotgun (WGS) entry which is preliminary data.</text>
</comment>
<sequence>MNHFQMAWKGSSVTLESALFQGLDFNATDPRDNIYSLFGISIDIEAMGIDVNYNVTVKEVYTNAKTRILNQGTSLSLLNAA</sequence>
<reference evidence="1 2" key="1">
    <citation type="submission" date="2017-12" db="EMBL/GenBank/DDBJ databases">
        <title>Comparative genomics of Botrytis spp.</title>
        <authorList>
            <person name="Valero-Jimenez C.A."/>
            <person name="Tapia P."/>
            <person name="Veloso J."/>
            <person name="Silva-Moreno E."/>
            <person name="Staats M."/>
            <person name="Valdes J.H."/>
            <person name="Van Kan J.A.L."/>
        </authorList>
    </citation>
    <scope>NUCLEOTIDE SEQUENCE [LARGE SCALE GENOMIC DNA]</scope>
    <source>
        <strain evidence="1 2">Bt9001</strain>
    </source>
</reference>
<accession>A0A4Z1FEL9</accession>
<keyword evidence="2" id="KW-1185">Reference proteome</keyword>
<protein>
    <submittedName>
        <fullName evidence="1">Uncharacterized protein</fullName>
    </submittedName>
</protein>
<dbReference type="Proteomes" id="UP000297777">
    <property type="component" value="Unassembled WGS sequence"/>
</dbReference>
<gene>
    <name evidence="1" type="ORF">BTUL_0002g00870</name>
</gene>
<organism evidence="1 2">
    <name type="scientific">Botrytis tulipae</name>
    <dbReference type="NCBI Taxonomy" id="87230"/>
    <lineage>
        <taxon>Eukaryota</taxon>
        <taxon>Fungi</taxon>
        <taxon>Dikarya</taxon>
        <taxon>Ascomycota</taxon>
        <taxon>Pezizomycotina</taxon>
        <taxon>Leotiomycetes</taxon>
        <taxon>Helotiales</taxon>
        <taxon>Sclerotiniaceae</taxon>
        <taxon>Botrytis</taxon>
    </lineage>
</organism>
<dbReference type="OrthoDB" id="2157530at2759"/>
<evidence type="ECO:0000313" key="1">
    <source>
        <dbReference type="EMBL" id="TGO19841.1"/>
    </source>
</evidence>
<dbReference type="EMBL" id="PQXH01000002">
    <property type="protein sequence ID" value="TGO19841.1"/>
    <property type="molecule type" value="Genomic_DNA"/>
</dbReference>
<proteinExistence type="predicted"/>
<evidence type="ECO:0000313" key="2">
    <source>
        <dbReference type="Proteomes" id="UP000297777"/>
    </source>
</evidence>
<name>A0A4Z1FEL9_9HELO</name>